<dbReference type="EMBL" id="JARAKH010000014">
    <property type="protein sequence ID" value="KAK8397450.1"/>
    <property type="molecule type" value="Genomic_DNA"/>
</dbReference>
<feature type="compositionally biased region" description="Low complexity" evidence="1">
    <location>
        <begin position="8"/>
        <end position="23"/>
    </location>
</feature>
<feature type="region of interest" description="Disordered" evidence="1">
    <location>
        <begin position="1"/>
        <end position="85"/>
    </location>
</feature>
<sequence>MAAMDHVSSPAASAMQQPAISSPMAPPTEFGHQERGQRNSTALEEPLGKQGEGGGVGKQQQQQQEGQQEWEASSQPQVEGGEQKEVEEVFNPEEYWRVVSGNMVSALQEAVKDGQQGWQQLCGKEQLCLSRLQDLCKAAHSLNISFHNQHGVVLQEVTPQPQHHGSHSRFATSGRWGVTQAYHTLVTSPHFTEEFYHTTPHHNMPHHNTPRHNTPHSHI</sequence>
<reference evidence="2 3" key="1">
    <citation type="submission" date="2023-03" db="EMBL/GenBank/DDBJ databases">
        <title>High-quality genome of Scylla paramamosain provides insights in environmental adaptation.</title>
        <authorList>
            <person name="Zhang L."/>
        </authorList>
    </citation>
    <scope>NUCLEOTIDE SEQUENCE [LARGE SCALE GENOMIC DNA]</scope>
    <source>
        <strain evidence="2">LZ_2023a</strain>
        <tissue evidence="2">Muscle</tissue>
    </source>
</reference>
<evidence type="ECO:0000256" key="1">
    <source>
        <dbReference type="SAM" id="MobiDB-lite"/>
    </source>
</evidence>
<accession>A0AAW0UBM1</accession>
<name>A0AAW0UBM1_SCYPA</name>
<feature type="compositionally biased region" description="Basic residues" evidence="1">
    <location>
        <begin position="199"/>
        <end position="219"/>
    </location>
</feature>
<proteinExistence type="predicted"/>
<evidence type="ECO:0000313" key="2">
    <source>
        <dbReference type="EMBL" id="KAK8397450.1"/>
    </source>
</evidence>
<evidence type="ECO:0000313" key="3">
    <source>
        <dbReference type="Proteomes" id="UP001487740"/>
    </source>
</evidence>
<feature type="region of interest" description="Disordered" evidence="1">
    <location>
        <begin position="198"/>
        <end position="219"/>
    </location>
</feature>
<gene>
    <name evidence="2" type="ORF">O3P69_004893</name>
</gene>
<protein>
    <submittedName>
        <fullName evidence="2">Uncharacterized protein</fullName>
    </submittedName>
</protein>
<organism evidence="2 3">
    <name type="scientific">Scylla paramamosain</name>
    <name type="common">Mud crab</name>
    <dbReference type="NCBI Taxonomy" id="85552"/>
    <lineage>
        <taxon>Eukaryota</taxon>
        <taxon>Metazoa</taxon>
        <taxon>Ecdysozoa</taxon>
        <taxon>Arthropoda</taxon>
        <taxon>Crustacea</taxon>
        <taxon>Multicrustacea</taxon>
        <taxon>Malacostraca</taxon>
        <taxon>Eumalacostraca</taxon>
        <taxon>Eucarida</taxon>
        <taxon>Decapoda</taxon>
        <taxon>Pleocyemata</taxon>
        <taxon>Brachyura</taxon>
        <taxon>Eubrachyura</taxon>
        <taxon>Portunoidea</taxon>
        <taxon>Portunidae</taxon>
        <taxon>Portuninae</taxon>
        <taxon>Scylla</taxon>
    </lineage>
</organism>
<dbReference type="AlphaFoldDB" id="A0AAW0UBM1"/>
<keyword evidence="3" id="KW-1185">Reference proteome</keyword>
<dbReference type="Proteomes" id="UP001487740">
    <property type="component" value="Unassembled WGS sequence"/>
</dbReference>
<comment type="caution">
    <text evidence="2">The sequence shown here is derived from an EMBL/GenBank/DDBJ whole genome shotgun (WGS) entry which is preliminary data.</text>
</comment>
<feature type="compositionally biased region" description="Low complexity" evidence="1">
    <location>
        <begin position="58"/>
        <end position="69"/>
    </location>
</feature>